<feature type="signal peptide" evidence="1">
    <location>
        <begin position="1"/>
        <end position="21"/>
    </location>
</feature>
<feature type="chain" id="PRO_5014780460" evidence="1">
    <location>
        <begin position="22"/>
        <end position="238"/>
    </location>
</feature>
<name>A0A2N0H4X5_9SPHN</name>
<evidence type="ECO:0000313" key="2">
    <source>
        <dbReference type="EMBL" id="PKB13982.1"/>
    </source>
</evidence>
<protein>
    <submittedName>
        <fullName evidence="2">Uncharacterized protein</fullName>
    </submittedName>
</protein>
<keyword evidence="3" id="KW-1185">Reference proteome</keyword>
<dbReference type="RefSeq" id="WP_100867844.1">
    <property type="nucleotide sequence ID" value="NZ_PHUF01000005.1"/>
</dbReference>
<evidence type="ECO:0000256" key="1">
    <source>
        <dbReference type="SAM" id="SignalP"/>
    </source>
</evidence>
<dbReference type="AlphaFoldDB" id="A0A2N0H4X5"/>
<evidence type="ECO:0000313" key="3">
    <source>
        <dbReference type="Proteomes" id="UP000232587"/>
    </source>
</evidence>
<comment type="caution">
    <text evidence="2">The sequence shown here is derived from an EMBL/GenBank/DDBJ whole genome shotgun (WGS) entry which is preliminary data.</text>
</comment>
<sequence>MMARHGFLLAGIAALAPVGLAAVPAATAREAEARRFDPPGKATITRTLYRFLSDGNAIVVTRRYDVTFVPVAEGFRLDGTLREALVDAPPELDALAEIERTRPDHAFPIMLDASGQILSQTKGPAVPRERHIAAAGAVADKAGLPEVRKREMLAQLATLTAAAGLGTMPADLFIARAGERRERRVLPLPDGSEGEIELAIKVDAALQGSLPERIEKTVTTRLAGSTRVSKEVWSLTAR</sequence>
<dbReference type="OrthoDB" id="7508780at2"/>
<proteinExistence type="predicted"/>
<keyword evidence="1" id="KW-0732">Signal</keyword>
<reference evidence="2 3" key="1">
    <citation type="submission" date="2017-11" db="EMBL/GenBank/DDBJ databases">
        <title>Genomic Encyclopedia of Type Strains, Phase III (KMG-III): the genomes of soil and plant-associated and newly described type strains.</title>
        <authorList>
            <person name="Whitman W."/>
        </authorList>
    </citation>
    <scope>NUCLEOTIDE SEQUENCE [LARGE SCALE GENOMIC DNA]</scope>
    <source>
        <strain evidence="2 3">CGMCC 1.12274</strain>
    </source>
</reference>
<dbReference type="EMBL" id="PHUF01000005">
    <property type="protein sequence ID" value="PKB13982.1"/>
    <property type="molecule type" value="Genomic_DNA"/>
</dbReference>
<dbReference type="Proteomes" id="UP000232587">
    <property type="component" value="Unassembled WGS sequence"/>
</dbReference>
<organism evidence="2 3">
    <name type="scientific">Novosphingobium kunmingense</name>
    <dbReference type="NCBI Taxonomy" id="1211806"/>
    <lineage>
        <taxon>Bacteria</taxon>
        <taxon>Pseudomonadati</taxon>
        <taxon>Pseudomonadota</taxon>
        <taxon>Alphaproteobacteria</taxon>
        <taxon>Sphingomonadales</taxon>
        <taxon>Sphingomonadaceae</taxon>
        <taxon>Novosphingobium</taxon>
    </lineage>
</organism>
<accession>A0A2N0H4X5</accession>
<gene>
    <name evidence="2" type="ORF">B0I00_2610</name>
</gene>